<evidence type="ECO:0000259" key="1">
    <source>
        <dbReference type="Pfam" id="PF20150"/>
    </source>
</evidence>
<proteinExistence type="predicted"/>
<protein>
    <recommendedName>
        <fullName evidence="1">2EXR domain-containing protein</fullName>
    </recommendedName>
</protein>
<keyword evidence="3" id="KW-1185">Reference proteome</keyword>
<accession>A0ABR4E7I4</accession>
<organism evidence="2 3">
    <name type="scientific">Diaporthe vaccinii</name>
    <dbReference type="NCBI Taxonomy" id="105482"/>
    <lineage>
        <taxon>Eukaryota</taxon>
        <taxon>Fungi</taxon>
        <taxon>Dikarya</taxon>
        <taxon>Ascomycota</taxon>
        <taxon>Pezizomycotina</taxon>
        <taxon>Sordariomycetes</taxon>
        <taxon>Sordariomycetidae</taxon>
        <taxon>Diaporthales</taxon>
        <taxon>Diaporthaceae</taxon>
        <taxon>Diaporthe</taxon>
        <taxon>Diaporthe eres species complex</taxon>
    </lineage>
</organism>
<evidence type="ECO:0000313" key="2">
    <source>
        <dbReference type="EMBL" id="KAL2278406.1"/>
    </source>
</evidence>
<gene>
    <name evidence="2" type="ORF">FJTKL_14501</name>
</gene>
<sequence length="118" mass="13449">MSEPEEGSFIRFMLLPLEIRDMIWSEAWANRKPEVCTHLYTRRPNKGLPGFPPPQLIVDIDVASMHTCRESRAFLTSKSGGMRFRYSLSAKRSVPCRAFDPALDTLYLGGHNFKDASK</sequence>
<reference evidence="2 3" key="1">
    <citation type="submission" date="2024-03" db="EMBL/GenBank/DDBJ databases">
        <title>A high-quality draft genome sequence of Diaporthe vaccinii, a causative agent of upright dieback and viscid rot disease in cranberry plants.</title>
        <authorList>
            <person name="Sarrasin M."/>
            <person name="Lang B.F."/>
            <person name="Burger G."/>
        </authorList>
    </citation>
    <scope>NUCLEOTIDE SEQUENCE [LARGE SCALE GENOMIC DNA]</scope>
    <source>
        <strain evidence="2 3">IS7</strain>
    </source>
</reference>
<dbReference type="Pfam" id="PF20150">
    <property type="entry name" value="2EXR"/>
    <property type="match status" value="1"/>
</dbReference>
<evidence type="ECO:0000313" key="3">
    <source>
        <dbReference type="Proteomes" id="UP001600888"/>
    </source>
</evidence>
<dbReference type="EMBL" id="JBAWTH010000087">
    <property type="protein sequence ID" value="KAL2278406.1"/>
    <property type="molecule type" value="Genomic_DNA"/>
</dbReference>
<feature type="domain" description="2EXR" evidence="1">
    <location>
        <begin position="9"/>
        <end position="106"/>
    </location>
</feature>
<dbReference type="InterPro" id="IPR045518">
    <property type="entry name" value="2EXR"/>
</dbReference>
<comment type="caution">
    <text evidence="2">The sequence shown here is derived from an EMBL/GenBank/DDBJ whole genome shotgun (WGS) entry which is preliminary data.</text>
</comment>
<dbReference type="Proteomes" id="UP001600888">
    <property type="component" value="Unassembled WGS sequence"/>
</dbReference>
<name>A0ABR4E7I4_9PEZI</name>